<dbReference type="GO" id="GO:0006654">
    <property type="term" value="P:phosphatidic acid biosynthetic process"/>
    <property type="evidence" value="ECO:0007669"/>
    <property type="project" value="TreeGrafter"/>
</dbReference>
<evidence type="ECO:0000313" key="5">
    <source>
        <dbReference type="Proteomes" id="UP000221653"/>
    </source>
</evidence>
<reference evidence="4 5" key="1">
    <citation type="submission" date="2017-10" db="EMBL/GenBank/DDBJ databases">
        <title>Sequencing the genomes of 1000 actinobacteria strains.</title>
        <authorList>
            <person name="Klenk H.-P."/>
        </authorList>
    </citation>
    <scope>NUCLEOTIDE SEQUENCE [LARGE SCALE GENOMIC DNA]</scope>
    <source>
        <strain evidence="4 5">DSM 20688</strain>
    </source>
</reference>
<comment type="caution">
    <text evidence="4">The sequence shown here is derived from an EMBL/GenBank/DDBJ whole genome shotgun (WGS) entry which is preliminary data.</text>
</comment>
<gene>
    <name evidence="4" type="ORF">ATK06_1490</name>
</gene>
<proteinExistence type="predicted"/>
<organism evidence="4 5">
    <name type="scientific">Corynebacterium renale</name>
    <dbReference type="NCBI Taxonomy" id="1724"/>
    <lineage>
        <taxon>Bacteria</taxon>
        <taxon>Bacillati</taxon>
        <taxon>Actinomycetota</taxon>
        <taxon>Actinomycetes</taxon>
        <taxon>Mycobacteriales</taxon>
        <taxon>Corynebacteriaceae</taxon>
        <taxon>Corynebacterium</taxon>
    </lineage>
</organism>
<name>A0A2A9DR54_9CORY</name>
<dbReference type="PANTHER" id="PTHR10434">
    <property type="entry name" value="1-ACYL-SN-GLYCEROL-3-PHOSPHATE ACYLTRANSFERASE"/>
    <property type="match status" value="1"/>
</dbReference>
<dbReference type="SMART" id="SM00563">
    <property type="entry name" value="PlsC"/>
    <property type="match status" value="1"/>
</dbReference>
<dbReference type="PANTHER" id="PTHR10434:SF11">
    <property type="entry name" value="1-ACYL-SN-GLYCEROL-3-PHOSPHATE ACYLTRANSFERASE"/>
    <property type="match status" value="1"/>
</dbReference>
<keyword evidence="1 4" id="KW-0808">Transferase</keyword>
<dbReference type="CDD" id="cd07989">
    <property type="entry name" value="LPLAT_AGPAT-like"/>
    <property type="match status" value="1"/>
</dbReference>
<evidence type="ECO:0000256" key="2">
    <source>
        <dbReference type="ARBA" id="ARBA00023315"/>
    </source>
</evidence>
<protein>
    <submittedName>
        <fullName evidence="4">1-acyl-sn-glycerol-3-phosphate acyltransferase</fullName>
    </submittedName>
</protein>
<dbReference type="OrthoDB" id="9808424at2"/>
<dbReference type="SUPFAM" id="SSF69593">
    <property type="entry name" value="Glycerol-3-phosphate (1)-acyltransferase"/>
    <property type="match status" value="1"/>
</dbReference>
<evidence type="ECO:0000256" key="1">
    <source>
        <dbReference type="ARBA" id="ARBA00022679"/>
    </source>
</evidence>
<dbReference type="GO" id="GO:0005886">
    <property type="term" value="C:plasma membrane"/>
    <property type="evidence" value="ECO:0007669"/>
    <property type="project" value="TreeGrafter"/>
</dbReference>
<dbReference type="Pfam" id="PF01553">
    <property type="entry name" value="Acyltransferase"/>
    <property type="match status" value="1"/>
</dbReference>
<dbReference type="AlphaFoldDB" id="A0A2A9DR54"/>
<sequence>MQNKWYSVIKGIVGPFLRVYNRPKLVGGDNIPEHGAAIMASNHQSVADSFFFPLVCDRQLTFPAKSEYFTGTGVVGAAQRWFFTAVGQVPVERTSEDAGARMLEAAQTVLDRGDLFGIYPEGTRSPDGRIYRGRTGMARIAMATGQQVIPVGMVGSRDANPIGSWVLRPKKVEVRIGEPIDPHAWAHENGYDISDHETARAFTDHVMHELARLTGYPYVDVYASDVKKSLEAGEGYPEGARPGDEMYFH</sequence>
<evidence type="ECO:0000313" key="4">
    <source>
        <dbReference type="EMBL" id="PFG28380.1"/>
    </source>
</evidence>
<dbReference type="Proteomes" id="UP000221653">
    <property type="component" value="Unassembled WGS sequence"/>
</dbReference>
<dbReference type="GO" id="GO:0003841">
    <property type="term" value="F:1-acylglycerol-3-phosphate O-acyltransferase activity"/>
    <property type="evidence" value="ECO:0007669"/>
    <property type="project" value="TreeGrafter"/>
</dbReference>
<keyword evidence="2 4" id="KW-0012">Acyltransferase</keyword>
<dbReference type="RefSeq" id="WP_048379391.1">
    <property type="nucleotide sequence ID" value="NZ_LDYE01000003.1"/>
</dbReference>
<accession>A0A2A9DR54</accession>
<dbReference type="STRING" id="1724.GCA_001044175_01221"/>
<dbReference type="InterPro" id="IPR002123">
    <property type="entry name" value="Plipid/glycerol_acylTrfase"/>
</dbReference>
<feature type="domain" description="Phospholipid/glycerol acyltransferase" evidence="3">
    <location>
        <begin position="37"/>
        <end position="156"/>
    </location>
</feature>
<keyword evidence="5" id="KW-1185">Reference proteome</keyword>
<dbReference type="EMBL" id="PDJF01000001">
    <property type="protein sequence ID" value="PFG28380.1"/>
    <property type="molecule type" value="Genomic_DNA"/>
</dbReference>
<evidence type="ECO:0000259" key="3">
    <source>
        <dbReference type="SMART" id="SM00563"/>
    </source>
</evidence>